<feature type="compositionally biased region" description="Pro residues" evidence="3">
    <location>
        <begin position="11"/>
        <end position="20"/>
    </location>
</feature>
<dbReference type="Gene3D" id="3.40.50.1820">
    <property type="entry name" value="alpha/beta hydrolase"/>
    <property type="match status" value="2"/>
</dbReference>
<proteinExistence type="inferred from homology"/>
<dbReference type="PRINTS" id="PR00412">
    <property type="entry name" value="EPOXHYDRLASE"/>
</dbReference>
<name>A0A1Y1VU25_9FUNG</name>
<keyword evidence="6" id="KW-1185">Reference proteome</keyword>
<evidence type="ECO:0000259" key="4">
    <source>
        <dbReference type="Pfam" id="PF00561"/>
    </source>
</evidence>
<accession>A0A1Y1VU25</accession>
<evidence type="ECO:0000313" key="6">
    <source>
        <dbReference type="Proteomes" id="UP000193922"/>
    </source>
</evidence>
<evidence type="ECO:0000313" key="5">
    <source>
        <dbReference type="EMBL" id="ORX64808.1"/>
    </source>
</evidence>
<dbReference type="InterPro" id="IPR029058">
    <property type="entry name" value="AB_hydrolase_fold"/>
</dbReference>
<dbReference type="STRING" id="61395.A0A1Y1VU25"/>
<keyword evidence="1" id="KW-0378">Hydrolase</keyword>
<dbReference type="GeneID" id="63807379"/>
<dbReference type="GO" id="GO:0016787">
    <property type="term" value="F:hydrolase activity"/>
    <property type="evidence" value="ECO:0007669"/>
    <property type="project" value="UniProtKB-KW"/>
</dbReference>
<feature type="compositionally biased region" description="Low complexity" evidence="3">
    <location>
        <begin position="29"/>
        <end position="44"/>
    </location>
</feature>
<sequence>MKAGKTNVPPASAPPLPPPSYDDVMSDIASGSSTAAAGPSTSAAPRRRNSTGKGGAGPFSDNSIPPSPDSSPPLEESQPLIHPQSSAAPNRHPHNPAELSSRDARSKGYSSSDQWLNTDVMALHRFLSESNERPRVSVEVVDRIVDFKFTLELTPYIHEKGNLFTARTPTGEPYDIMKVLNDYVKAENILKELRVQKKVIWDYDLVRRELTEYIKSVGYPHSVAVSFPMEHDRIVVKSHSDVARVWRHPVTSFLCFITCACLVGWPIQYFATRRWKNKIMSDFVVVASPRDFVARNHEFIRNQVSWSLPVNGINLHYVDEGSGPKTVICVHGFPDLWYGWRYQIPYLVKLGYRVIVPDVRGYGQTDAPAGIASYTSKTIVKDLVGLLDATIGEHGWSGALLSGTLSGCQVAKRRPNWKYQVYFSKESTTAKLNAEIPLFLTTILRSHKDAMYTSVFSESVPIDKRTIADARGAQRSEMLAESELGYHISEYQRHGMEGPLNYYRVHELNWQEESSAGFKLDRIHKPC</sequence>
<dbReference type="Proteomes" id="UP000193922">
    <property type="component" value="Unassembled WGS sequence"/>
</dbReference>
<feature type="compositionally biased region" description="Low complexity" evidence="3">
    <location>
        <begin position="72"/>
        <end position="81"/>
    </location>
</feature>
<comment type="similarity">
    <text evidence="2">Belongs to the AB hydrolase superfamily. Epoxide hydrolase family.</text>
</comment>
<feature type="domain" description="AB hydrolase-1" evidence="4">
    <location>
        <begin position="326"/>
        <end position="391"/>
    </location>
</feature>
<dbReference type="InterPro" id="IPR000073">
    <property type="entry name" value="AB_hydrolase_1"/>
</dbReference>
<dbReference type="RefSeq" id="XP_040739383.1">
    <property type="nucleotide sequence ID" value="XM_040890731.1"/>
</dbReference>
<comment type="caution">
    <text evidence="5">The sequence shown here is derived from an EMBL/GenBank/DDBJ whole genome shotgun (WGS) entry which is preliminary data.</text>
</comment>
<gene>
    <name evidence="5" type="ORF">DL89DRAFT_296926</name>
</gene>
<feature type="region of interest" description="Disordered" evidence="3">
    <location>
        <begin position="1"/>
        <end position="112"/>
    </location>
</feature>
<dbReference type="SUPFAM" id="SSF53474">
    <property type="entry name" value="alpha/beta-Hydrolases"/>
    <property type="match status" value="1"/>
</dbReference>
<evidence type="ECO:0000256" key="2">
    <source>
        <dbReference type="ARBA" id="ARBA00038334"/>
    </source>
</evidence>
<dbReference type="InterPro" id="IPR000639">
    <property type="entry name" value="Epox_hydrolase-like"/>
</dbReference>
<protein>
    <recommendedName>
        <fullName evidence="4">AB hydrolase-1 domain-containing protein</fullName>
    </recommendedName>
</protein>
<dbReference type="EMBL" id="MCFD01000064">
    <property type="protein sequence ID" value="ORX64808.1"/>
    <property type="molecule type" value="Genomic_DNA"/>
</dbReference>
<evidence type="ECO:0000256" key="1">
    <source>
        <dbReference type="ARBA" id="ARBA00022801"/>
    </source>
</evidence>
<organism evidence="5 6">
    <name type="scientific">Linderina pennispora</name>
    <dbReference type="NCBI Taxonomy" id="61395"/>
    <lineage>
        <taxon>Eukaryota</taxon>
        <taxon>Fungi</taxon>
        <taxon>Fungi incertae sedis</taxon>
        <taxon>Zoopagomycota</taxon>
        <taxon>Kickxellomycotina</taxon>
        <taxon>Kickxellomycetes</taxon>
        <taxon>Kickxellales</taxon>
        <taxon>Kickxellaceae</taxon>
        <taxon>Linderina</taxon>
    </lineage>
</organism>
<dbReference type="PANTHER" id="PTHR43329">
    <property type="entry name" value="EPOXIDE HYDROLASE"/>
    <property type="match status" value="1"/>
</dbReference>
<dbReference type="Pfam" id="PF00561">
    <property type="entry name" value="Abhydrolase_1"/>
    <property type="match status" value="1"/>
</dbReference>
<dbReference type="OrthoDB" id="203796at2759"/>
<dbReference type="AlphaFoldDB" id="A0A1Y1VU25"/>
<reference evidence="5 6" key="1">
    <citation type="submission" date="2016-07" db="EMBL/GenBank/DDBJ databases">
        <title>Pervasive Adenine N6-methylation of Active Genes in Fungi.</title>
        <authorList>
            <consortium name="DOE Joint Genome Institute"/>
            <person name="Mondo S.J."/>
            <person name="Dannebaum R.O."/>
            <person name="Kuo R.C."/>
            <person name="Labutti K."/>
            <person name="Haridas S."/>
            <person name="Kuo A."/>
            <person name="Salamov A."/>
            <person name="Ahrendt S.R."/>
            <person name="Lipzen A."/>
            <person name="Sullivan W."/>
            <person name="Andreopoulos W.B."/>
            <person name="Clum A."/>
            <person name="Lindquist E."/>
            <person name="Daum C."/>
            <person name="Ramamoorthy G.K."/>
            <person name="Gryganskyi A."/>
            <person name="Culley D."/>
            <person name="Magnuson J.K."/>
            <person name="James T.Y."/>
            <person name="O'Malley M.A."/>
            <person name="Stajich J.E."/>
            <person name="Spatafora J.W."/>
            <person name="Visel A."/>
            <person name="Grigoriev I.V."/>
        </authorList>
    </citation>
    <scope>NUCLEOTIDE SEQUENCE [LARGE SCALE GENOMIC DNA]</scope>
    <source>
        <strain evidence="5 6">ATCC 12442</strain>
    </source>
</reference>
<evidence type="ECO:0000256" key="3">
    <source>
        <dbReference type="SAM" id="MobiDB-lite"/>
    </source>
</evidence>